<accession>I8T3I5</accession>
<dbReference type="AlphaFoldDB" id="I8T3I5"/>
<protein>
    <submittedName>
        <fullName evidence="1">Formate dehydrogenase subunit delta</fullName>
    </submittedName>
</protein>
<organism evidence="1 2">
    <name type="scientific">Hydrocarboniphaga effusa AP103</name>
    <dbReference type="NCBI Taxonomy" id="1172194"/>
    <lineage>
        <taxon>Bacteria</taxon>
        <taxon>Pseudomonadati</taxon>
        <taxon>Pseudomonadota</taxon>
        <taxon>Gammaproteobacteria</taxon>
        <taxon>Nevskiales</taxon>
        <taxon>Nevskiaceae</taxon>
        <taxon>Hydrocarboniphaga</taxon>
    </lineage>
</organism>
<dbReference type="OrthoDB" id="8527650at2"/>
<dbReference type="STRING" id="1172194.WQQ_34730"/>
<evidence type="ECO:0000313" key="1">
    <source>
        <dbReference type="EMBL" id="EIT68278.1"/>
    </source>
</evidence>
<dbReference type="EMBL" id="AKGD01000003">
    <property type="protein sequence ID" value="EIT68278.1"/>
    <property type="molecule type" value="Genomic_DNA"/>
</dbReference>
<sequence>MSGEAGQLVKMADDIARFFAADPDQSAAIEGVVGHIQKFWDPRMRRKLVAHWQRHPNDLSPLAAAAAERLAHSTTAA</sequence>
<gene>
    <name evidence="1" type="ORF">WQQ_34730</name>
</gene>
<reference evidence="1 2" key="1">
    <citation type="journal article" date="2012" name="J. Bacteriol.">
        <title>Genome Sequence of n-Alkane-Degrading Hydrocarboniphaga effusa Strain AP103T (ATCC BAA-332T).</title>
        <authorList>
            <person name="Chang H.K."/>
            <person name="Zylstra G.J."/>
            <person name="Chae J.C."/>
        </authorList>
    </citation>
    <scope>NUCLEOTIDE SEQUENCE [LARGE SCALE GENOMIC DNA]</scope>
    <source>
        <strain evidence="1 2">AP103</strain>
    </source>
</reference>
<comment type="caution">
    <text evidence="1">The sequence shown here is derived from an EMBL/GenBank/DDBJ whole genome shotgun (WGS) entry which is preliminary data.</text>
</comment>
<proteinExistence type="predicted"/>
<dbReference type="InterPro" id="IPR021074">
    <property type="entry name" value="Formate_DH_dsu"/>
</dbReference>
<name>I8T3I5_9GAMM</name>
<dbReference type="Pfam" id="PF11390">
    <property type="entry name" value="FdsD"/>
    <property type="match status" value="1"/>
</dbReference>
<keyword evidence="2" id="KW-1185">Reference proteome</keyword>
<dbReference type="Proteomes" id="UP000003704">
    <property type="component" value="Unassembled WGS sequence"/>
</dbReference>
<evidence type="ECO:0000313" key="2">
    <source>
        <dbReference type="Proteomes" id="UP000003704"/>
    </source>
</evidence>
<dbReference type="RefSeq" id="WP_007186412.1">
    <property type="nucleotide sequence ID" value="NZ_AKGD01000003.1"/>
</dbReference>